<sequence>MFRRLARHILTLSLAGSVALTALSGAHVAMDPALAPLRDATVAEITATVGRELARLSPDTIPARIATGLAAEPRDWVTLAALRDLATDLGHPLPPDLSARYDAALASDSGFYASAANCAACATDPAACTLSNVLLCRAPIELSPIGDVLAIADGARDYLSGGDVDRLSVALAIVGLGATVTVAATGGTSVAAKLGASTLKLARGMGRLSPALTTLVTRAATDGVDWVALRAARSTDDIAASLRPAAFAPLVDTAADLDRLREATDTATALHLLKFVDTPADARRLANAATALGPRTTAVAEALGKSRLLRATVRVANTALALTAGIVALMLSLALTLSGWLQSRLFRTLRRAAQDPEP</sequence>
<gene>
    <name evidence="3" type="ORF">GU927_018805</name>
</gene>
<evidence type="ECO:0000256" key="1">
    <source>
        <dbReference type="SAM" id="Phobius"/>
    </source>
</evidence>
<dbReference type="EMBL" id="JAAATX020000015">
    <property type="protein sequence ID" value="MBU9699895.1"/>
    <property type="molecule type" value="Genomic_DNA"/>
</dbReference>
<protein>
    <submittedName>
        <fullName evidence="3">Uncharacterized protein</fullName>
    </submittedName>
</protein>
<feature type="chain" id="PRO_5046072075" evidence="2">
    <location>
        <begin position="30"/>
        <end position="358"/>
    </location>
</feature>
<keyword evidence="4" id="KW-1185">Reference proteome</keyword>
<reference evidence="3 4" key="1">
    <citation type="submission" date="2021-06" db="EMBL/GenBank/DDBJ databases">
        <title>Rhodobacteraceae bacterium strain HSP-20.</title>
        <authorList>
            <person name="Chen W.-M."/>
        </authorList>
    </citation>
    <scope>NUCLEOTIDE SEQUENCE [LARGE SCALE GENOMIC DNA]</scope>
    <source>
        <strain evidence="3 4">HSP-20</strain>
    </source>
</reference>
<evidence type="ECO:0000256" key="2">
    <source>
        <dbReference type="SAM" id="SignalP"/>
    </source>
</evidence>
<evidence type="ECO:0000313" key="4">
    <source>
        <dbReference type="Proteomes" id="UP000731907"/>
    </source>
</evidence>
<organism evidence="3 4">
    <name type="scientific">Paragemmobacter amnigenus</name>
    <dbReference type="NCBI Taxonomy" id="2852097"/>
    <lineage>
        <taxon>Bacteria</taxon>
        <taxon>Pseudomonadati</taxon>
        <taxon>Pseudomonadota</taxon>
        <taxon>Alphaproteobacteria</taxon>
        <taxon>Rhodobacterales</taxon>
        <taxon>Paracoccaceae</taxon>
        <taxon>Paragemmobacter</taxon>
    </lineage>
</organism>
<dbReference type="Proteomes" id="UP000731907">
    <property type="component" value="Unassembled WGS sequence"/>
</dbReference>
<name>A0ABS6J8L6_9RHOB</name>
<keyword evidence="1" id="KW-0472">Membrane</keyword>
<dbReference type="RefSeq" id="WP_161763951.1">
    <property type="nucleotide sequence ID" value="NZ_JAAATX020000015.1"/>
</dbReference>
<proteinExistence type="predicted"/>
<accession>A0ABS6J8L6</accession>
<keyword evidence="1" id="KW-0812">Transmembrane</keyword>
<keyword evidence="2" id="KW-0732">Signal</keyword>
<feature type="signal peptide" evidence="2">
    <location>
        <begin position="1"/>
        <end position="29"/>
    </location>
</feature>
<keyword evidence="1" id="KW-1133">Transmembrane helix</keyword>
<evidence type="ECO:0000313" key="3">
    <source>
        <dbReference type="EMBL" id="MBU9699895.1"/>
    </source>
</evidence>
<feature type="transmembrane region" description="Helical" evidence="1">
    <location>
        <begin position="319"/>
        <end position="341"/>
    </location>
</feature>
<comment type="caution">
    <text evidence="3">The sequence shown here is derived from an EMBL/GenBank/DDBJ whole genome shotgun (WGS) entry which is preliminary data.</text>
</comment>